<dbReference type="InterPro" id="IPR000086">
    <property type="entry name" value="NUDIX_hydrolase_dom"/>
</dbReference>
<comment type="caution">
    <text evidence="5">The sequence shown here is derived from an EMBL/GenBank/DDBJ whole genome shotgun (WGS) entry which is preliminary data.</text>
</comment>
<dbReference type="CDD" id="cd04690">
    <property type="entry name" value="NUDIX_Hydrolase"/>
    <property type="match status" value="1"/>
</dbReference>
<evidence type="ECO:0000259" key="4">
    <source>
        <dbReference type="PROSITE" id="PS51462"/>
    </source>
</evidence>
<gene>
    <name evidence="5" type="ORF">J2S35_000667</name>
</gene>
<dbReference type="EMBL" id="JAVDUI010000001">
    <property type="protein sequence ID" value="MDR6891727.1"/>
    <property type="molecule type" value="Genomic_DNA"/>
</dbReference>
<accession>A0AAE4C640</accession>
<evidence type="ECO:0000256" key="2">
    <source>
        <dbReference type="ARBA" id="ARBA00022801"/>
    </source>
</evidence>
<feature type="domain" description="Nudix hydrolase" evidence="4">
    <location>
        <begin position="159"/>
        <end position="299"/>
    </location>
</feature>
<sequence>MPYPVLDLAGFLSGTWSAHREIEDRRAGTSGTFTGTLTFEPAPDETPASNPAPRGAPLSSPAQRLRAHEEGTLRLQGLAPTPAQRTHLWLVGGSSAEILFDDGRPFHSLRLDKGADTPSHWCAPDQYEARVEALSPTELSWTWTVAGPAKDLTLRTTLTRPLPVITVSAVELLTGARQLVVVRKKGTHAFMQPGGKPEPGEGPREAAARELAEELGLDLGPGAFEHAGSWRGRPANEAGFELFAECYRAALPEGLDPDALAPAAEIAEVRLLTLGELREAVETGLVPGTPYSIAPLLRESIAPRLLDALG</sequence>
<dbReference type="SUPFAM" id="SSF55811">
    <property type="entry name" value="Nudix"/>
    <property type="match status" value="1"/>
</dbReference>
<dbReference type="PANTHER" id="PTHR43046">
    <property type="entry name" value="GDP-MANNOSE MANNOSYL HYDROLASE"/>
    <property type="match status" value="1"/>
</dbReference>
<evidence type="ECO:0000256" key="1">
    <source>
        <dbReference type="ARBA" id="ARBA00001946"/>
    </source>
</evidence>
<feature type="region of interest" description="Disordered" evidence="3">
    <location>
        <begin position="25"/>
        <end position="65"/>
    </location>
</feature>
<organism evidence="5 6">
    <name type="scientific">Falsarthrobacter nasiphocae</name>
    <dbReference type="NCBI Taxonomy" id="189863"/>
    <lineage>
        <taxon>Bacteria</taxon>
        <taxon>Bacillati</taxon>
        <taxon>Actinomycetota</taxon>
        <taxon>Actinomycetes</taxon>
        <taxon>Micrococcales</taxon>
        <taxon>Micrococcaceae</taxon>
        <taxon>Falsarthrobacter</taxon>
    </lineage>
</organism>
<dbReference type="InterPro" id="IPR015797">
    <property type="entry name" value="NUDIX_hydrolase-like_dom_sf"/>
</dbReference>
<keyword evidence="6" id="KW-1185">Reference proteome</keyword>
<dbReference type="InterPro" id="IPR045632">
    <property type="entry name" value="DUF6314"/>
</dbReference>
<dbReference type="PANTHER" id="PTHR43046:SF2">
    <property type="entry name" value="8-OXO-DGTP DIPHOSPHATASE-RELATED"/>
    <property type="match status" value="1"/>
</dbReference>
<evidence type="ECO:0000313" key="6">
    <source>
        <dbReference type="Proteomes" id="UP001247307"/>
    </source>
</evidence>
<dbReference type="GO" id="GO:0016787">
    <property type="term" value="F:hydrolase activity"/>
    <property type="evidence" value="ECO:0007669"/>
    <property type="project" value="UniProtKB-KW"/>
</dbReference>
<dbReference type="Pfam" id="PF19834">
    <property type="entry name" value="DUF6314"/>
    <property type="match status" value="1"/>
</dbReference>
<dbReference type="RefSeq" id="WP_309849820.1">
    <property type="nucleotide sequence ID" value="NZ_BAAAIU010000045.1"/>
</dbReference>
<dbReference type="InterPro" id="IPR020084">
    <property type="entry name" value="NUDIX_hydrolase_CS"/>
</dbReference>
<dbReference type="PROSITE" id="PS51462">
    <property type="entry name" value="NUDIX"/>
    <property type="match status" value="1"/>
</dbReference>
<comment type="cofactor">
    <cofactor evidence="1">
        <name>Mg(2+)</name>
        <dbReference type="ChEBI" id="CHEBI:18420"/>
    </cofactor>
</comment>
<dbReference type="Gene3D" id="3.90.79.10">
    <property type="entry name" value="Nucleoside Triphosphate Pyrophosphohydrolase"/>
    <property type="match status" value="1"/>
</dbReference>
<evidence type="ECO:0000313" key="5">
    <source>
        <dbReference type="EMBL" id="MDR6891727.1"/>
    </source>
</evidence>
<dbReference type="Proteomes" id="UP001247307">
    <property type="component" value="Unassembled WGS sequence"/>
</dbReference>
<dbReference type="PROSITE" id="PS00893">
    <property type="entry name" value="NUDIX_BOX"/>
    <property type="match status" value="1"/>
</dbReference>
<reference evidence="5" key="1">
    <citation type="submission" date="2023-07" db="EMBL/GenBank/DDBJ databases">
        <title>Sequencing the genomes of 1000 actinobacteria strains.</title>
        <authorList>
            <person name="Klenk H.-P."/>
        </authorList>
    </citation>
    <scope>NUCLEOTIDE SEQUENCE</scope>
    <source>
        <strain evidence="5">DSM 13988</strain>
    </source>
</reference>
<protein>
    <submittedName>
        <fullName evidence="5">8-oxo-dGTP pyrophosphatase MutT (NUDIX family)</fullName>
    </submittedName>
</protein>
<name>A0AAE4C640_9MICC</name>
<evidence type="ECO:0000256" key="3">
    <source>
        <dbReference type="SAM" id="MobiDB-lite"/>
    </source>
</evidence>
<dbReference type="AlphaFoldDB" id="A0AAE4C640"/>
<proteinExistence type="predicted"/>
<keyword evidence="2" id="KW-0378">Hydrolase</keyword>
<dbReference type="Pfam" id="PF00293">
    <property type="entry name" value="NUDIX"/>
    <property type="match status" value="1"/>
</dbReference>
<feature type="compositionally biased region" description="Low complexity" evidence="3">
    <location>
        <begin position="28"/>
        <end position="39"/>
    </location>
</feature>